<comment type="caution">
    <text evidence="5">The sequence shown here is derived from an EMBL/GenBank/DDBJ whole genome shotgun (WGS) entry which is preliminary data.</text>
</comment>
<keyword evidence="6" id="KW-1185">Reference proteome</keyword>
<dbReference type="Pfam" id="PF00005">
    <property type="entry name" value="ABC_tran"/>
    <property type="match status" value="2"/>
</dbReference>
<evidence type="ECO:0000256" key="1">
    <source>
        <dbReference type="ARBA" id="ARBA00022737"/>
    </source>
</evidence>
<dbReference type="NCBIfam" id="NF000355">
    <property type="entry name" value="ribo_prot_ABC_F"/>
    <property type="match status" value="1"/>
</dbReference>
<dbReference type="PROSITE" id="PS50893">
    <property type="entry name" value="ABC_TRANSPORTER_2"/>
    <property type="match status" value="2"/>
</dbReference>
<accession>A0ABV0JPS0</accession>
<evidence type="ECO:0000259" key="4">
    <source>
        <dbReference type="PROSITE" id="PS50893"/>
    </source>
</evidence>
<gene>
    <name evidence="5" type="ORF">NDI37_13535</name>
</gene>
<name>A0ABV0JPS0_9CYAN</name>
<dbReference type="SMART" id="SM00382">
    <property type="entry name" value="AAA"/>
    <property type="match status" value="2"/>
</dbReference>
<dbReference type="EMBL" id="JAMPKK010000027">
    <property type="protein sequence ID" value="MEP0865488.1"/>
    <property type="molecule type" value="Genomic_DNA"/>
</dbReference>
<dbReference type="InterPro" id="IPR003439">
    <property type="entry name" value="ABC_transporter-like_ATP-bd"/>
</dbReference>
<keyword evidence="2" id="KW-0547">Nucleotide-binding</keyword>
<evidence type="ECO:0000256" key="3">
    <source>
        <dbReference type="ARBA" id="ARBA00022840"/>
    </source>
</evidence>
<organism evidence="5 6">
    <name type="scientific">Funiculus sociatus GB2-A5</name>
    <dbReference type="NCBI Taxonomy" id="2933946"/>
    <lineage>
        <taxon>Bacteria</taxon>
        <taxon>Bacillati</taxon>
        <taxon>Cyanobacteriota</taxon>
        <taxon>Cyanophyceae</taxon>
        <taxon>Coleofasciculales</taxon>
        <taxon>Coleofasciculaceae</taxon>
        <taxon>Funiculus</taxon>
    </lineage>
</organism>
<feature type="domain" description="ABC transporter" evidence="4">
    <location>
        <begin position="316"/>
        <end position="538"/>
    </location>
</feature>
<dbReference type="InterPro" id="IPR027417">
    <property type="entry name" value="P-loop_NTPase"/>
</dbReference>
<dbReference type="RefSeq" id="WP_190418725.1">
    <property type="nucleotide sequence ID" value="NZ_JAMPKK010000027.1"/>
</dbReference>
<dbReference type="SUPFAM" id="SSF52540">
    <property type="entry name" value="P-loop containing nucleoside triphosphate hydrolases"/>
    <property type="match status" value="2"/>
</dbReference>
<dbReference type="InterPro" id="IPR017871">
    <property type="entry name" value="ABC_transporter-like_CS"/>
</dbReference>
<dbReference type="PANTHER" id="PTHR19211:SF6">
    <property type="entry name" value="BLL7188 PROTEIN"/>
    <property type="match status" value="1"/>
</dbReference>
<dbReference type="PANTHER" id="PTHR19211">
    <property type="entry name" value="ATP-BINDING TRANSPORT PROTEIN-RELATED"/>
    <property type="match status" value="1"/>
</dbReference>
<sequence>MDVKSLLVAENISYEFASGRTLFKEIKVGIAKGDRIALVGANGVGKSTFLKILAGEIQASSGSVISHAVYYLPQISTIKQEIKENTVLNFLSSLSDEWWEIGDILEATLGTSIDMSLPIGSLSGGEITKLFLAIGLSKQPSLLLLDEPTNHMDFLALETLKNFLTDFTGAFVIVSHKPFFLDQVVNTTWELTQSGLKVYGGNYSAYKAQKETEIQVALRTHEVAKKELLRVKEAALEEQKRAARSRKEGRLQAHDRSMGRAERGFFSELASSAAGSASKKHEATVAKAMQKFEASKIKTNKVTLVSLEEGSSKKGRNLIDIQGAELKIGNQLLLKNIQLHISSGERVTVSGANGSGKSSLVKAILGIRNQSSQLFLEGGEVLVSKDMQVVYLDQNYELVDREMTVLENMRKANSSLAYQLLRQQLGHFLFFNDEVNKKANLLSGGELARLALAMISISSIDLLVLDEPTNNLDLETVAQIVEALSEFQGAICVISHDIDFLSKIQITKAWRIKNKTLQATAFLPNQQEQYYQEIIGNL</sequence>
<dbReference type="Gene3D" id="3.40.50.300">
    <property type="entry name" value="P-loop containing nucleotide triphosphate hydrolases"/>
    <property type="match status" value="2"/>
</dbReference>
<feature type="domain" description="ABC transporter" evidence="4">
    <location>
        <begin position="7"/>
        <end position="218"/>
    </location>
</feature>
<dbReference type="InterPro" id="IPR050611">
    <property type="entry name" value="ABCF"/>
</dbReference>
<evidence type="ECO:0000313" key="5">
    <source>
        <dbReference type="EMBL" id="MEP0865488.1"/>
    </source>
</evidence>
<reference evidence="5 6" key="1">
    <citation type="submission" date="2022-04" db="EMBL/GenBank/DDBJ databases">
        <title>Positive selection, recombination, and allopatry shape intraspecific diversity of widespread and dominant cyanobacteria.</title>
        <authorList>
            <person name="Wei J."/>
            <person name="Shu W."/>
            <person name="Hu C."/>
        </authorList>
    </citation>
    <scope>NUCLEOTIDE SEQUENCE [LARGE SCALE GENOMIC DNA]</scope>
    <source>
        <strain evidence="5 6">GB2-A5</strain>
    </source>
</reference>
<protein>
    <submittedName>
        <fullName evidence="5">ATP-binding cassette domain-containing protein</fullName>
    </submittedName>
</protein>
<dbReference type="InterPro" id="IPR003593">
    <property type="entry name" value="AAA+_ATPase"/>
</dbReference>
<keyword evidence="3 5" id="KW-0067">ATP-binding</keyword>
<dbReference type="PROSITE" id="PS00211">
    <property type="entry name" value="ABC_TRANSPORTER_1"/>
    <property type="match status" value="2"/>
</dbReference>
<dbReference type="CDD" id="cd03221">
    <property type="entry name" value="ABCF_EF-3"/>
    <property type="match status" value="2"/>
</dbReference>
<proteinExistence type="predicted"/>
<keyword evidence="1" id="KW-0677">Repeat</keyword>
<dbReference type="Proteomes" id="UP001442494">
    <property type="component" value="Unassembled WGS sequence"/>
</dbReference>
<evidence type="ECO:0000256" key="2">
    <source>
        <dbReference type="ARBA" id="ARBA00022741"/>
    </source>
</evidence>
<dbReference type="GO" id="GO:0005524">
    <property type="term" value="F:ATP binding"/>
    <property type="evidence" value="ECO:0007669"/>
    <property type="project" value="UniProtKB-KW"/>
</dbReference>
<evidence type="ECO:0000313" key="6">
    <source>
        <dbReference type="Proteomes" id="UP001442494"/>
    </source>
</evidence>